<dbReference type="InterPro" id="IPR000477">
    <property type="entry name" value="RT_dom"/>
</dbReference>
<dbReference type="AlphaFoldDB" id="A0A3N0Y8J5"/>
<protein>
    <submittedName>
        <fullName evidence="2">LINE-1 retrotransposable element ORF2 protein</fullName>
    </submittedName>
</protein>
<gene>
    <name evidence="2" type="ORF">DPX16_13963</name>
</gene>
<dbReference type="Pfam" id="PF00078">
    <property type="entry name" value="RVT_1"/>
    <property type="match status" value="1"/>
</dbReference>
<dbReference type="InterPro" id="IPR043502">
    <property type="entry name" value="DNA/RNA_pol_sf"/>
</dbReference>
<feature type="domain" description="Reverse transcriptase" evidence="1">
    <location>
        <begin position="130"/>
        <end position="308"/>
    </location>
</feature>
<evidence type="ECO:0000313" key="3">
    <source>
        <dbReference type="Proteomes" id="UP000281406"/>
    </source>
</evidence>
<dbReference type="PANTHER" id="PTHR47027">
    <property type="entry name" value="REVERSE TRANSCRIPTASE DOMAIN-CONTAINING PROTEIN"/>
    <property type="match status" value="1"/>
</dbReference>
<dbReference type="Proteomes" id="UP000281406">
    <property type="component" value="Unassembled WGS sequence"/>
</dbReference>
<organism evidence="2 3">
    <name type="scientific">Anabarilius grahami</name>
    <name type="common">Kanglang fish</name>
    <name type="synonym">Barilius grahami</name>
    <dbReference type="NCBI Taxonomy" id="495550"/>
    <lineage>
        <taxon>Eukaryota</taxon>
        <taxon>Metazoa</taxon>
        <taxon>Chordata</taxon>
        <taxon>Craniata</taxon>
        <taxon>Vertebrata</taxon>
        <taxon>Euteleostomi</taxon>
        <taxon>Actinopterygii</taxon>
        <taxon>Neopterygii</taxon>
        <taxon>Teleostei</taxon>
        <taxon>Ostariophysi</taxon>
        <taxon>Cypriniformes</taxon>
        <taxon>Xenocyprididae</taxon>
        <taxon>Xenocypridinae</taxon>
        <taxon>Xenocypridinae incertae sedis</taxon>
        <taxon>Anabarilius</taxon>
    </lineage>
</organism>
<sequence length="334" mass="37735">MLTSGCATARHCHTEELPGVNIHCCDSDLCNSATCWRTTTLMPMCSLTFALLLQKATDSENSLKSNGLSYGESSYENKREDIRGGSWLCFDLFNPAFEKTQALRAISHRVEEEVFHLLTLLMIHPEISRERLRRQCIVIVFIDFKSVFDGLHWPALWKALETEHVPPKVIHLLQNLYVGSTSCLRILSEVSEEFSIRTCVRQGDIASPLWFNTLIVAIMRKAFGNKQGVQYGIDGYVTDLMFADDSAILADTDMEATNSLYNVVCFAEPYGQKVNIDKTKVMMTDGSPASLHLKGAQIEQIQYFKYLGSLVKENTAEVISKLVELTRQQRRLPH</sequence>
<name>A0A3N0Y8J5_ANAGA</name>
<comment type="caution">
    <text evidence="2">The sequence shown here is derived from an EMBL/GenBank/DDBJ whole genome shotgun (WGS) entry which is preliminary data.</text>
</comment>
<evidence type="ECO:0000313" key="2">
    <source>
        <dbReference type="EMBL" id="ROL42556.1"/>
    </source>
</evidence>
<accession>A0A3N0Y8J5</accession>
<proteinExistence type="predicted"/>
<dbReference type="SUPFAM" id="SSF56672">
    <property type="entry name" value="DNA/RNA polymerases"/>
    <property type="match status" value="1"/>
</dbReference>
<dbReference type="OrthoDB" id="8669907at2759"/>
<dbReference type="EMBL" id="RJVU01049572">
    <property type="protein sequence ID" value="ROL42556.1"/>
    <property type="molecule type" value="Genomic_DNA"/>
</dbReference>
<evidence type="ECO:0000259" key="1">
    <source>
        <dbReference type="Pfam" id="PF00078"/>
    </source>
</evidence>
<dbReference type="PANTHER" id="PTHR47027:SF20">
    <property type="entry name" value="REVERSE TRANSCRIPTASE-LIKE PROTEIN WITH RNA-DIRECTED DNA POLYMERASE DOMAIN"/>
    <property type="match status" value="1"/>
</dbReference>
<reference evidence="2 3" key="1">
    <citation type="submission" date="2018-10" db="EMBL/GenBank/DDBJ databases">
        <title>Genome assembly for a Yunnan-Guizhou Plateau 3E fish, Anabarilius grahami (Regan), and its evolutionary and genetic applications.</title>
        <authorList>
            <person name="Jiang W."/>
        </authorList>
    </citation>
    <scope>NUCLEOTIDE SEQUENCE [LARGE SCALE GENOMIC DNA]</scope>
    <source>
        <strain evidence="2">AG-KIZ</strain>
        <tissue evidence="2">Muscle</tissue>
    </source>
</reference>
<keyword evidence="3" id="KW-1185">Reference proteome</keyword>